<dbReference type="Pfam" id="PF21599">
    <property type="entry name" value="ZSWIM3_N"/>
    <property type="match status" value="1"/>
</dbReference>
<dbReference type="InterPro" id="IPR007527">
    <property type="entry name" value="Znf_SWIM"/>
</dbReference>
<keyword evidence="5" id="KW-1185">Reference proteome</keyword>
<name>A0A7M6DLZ7_9CNID</name>
<evidence type="ECO:0000256" key="2">
    <source>
        <dbReference type="SAM" id="MobiDB-lite"/>
    </source>
</evidence>
<dbReference type="InterPro" id="IPR048325">
    <property type="entry name" value="ZSWIM3_N"/>
</dbReference>
<evidence type="ECO:0000259" key="3">
    <source>
        <dbReference type="PROSITE" id="PS50966"/>
    </source>
</evidence>
<dbReference type="Pfam" id="PF15299">
    <property type="entry name" value="ALS2CR8"/>
    <property type="match status" value="1"/>
</dbReference>
<feature type="compositionally biased region" description="Polar residues" evidence="2">
    <location>
        <begin position="1126"/>
        <end position="1135"/>
    </location>
</feature>
<organism evidence="4 5">
    <name type="scientific">Clytia hemisphaerica</name>
    <dbReference type="NCBI Taxonomy" id="252671"/>
    <lineage>
        <taxon>Eukaryota</taxon>
        <taxon>Metazoa</taxon>
        <taxon>Cnidaria</taxon>
        <taxon>Hydrozoa</taxon>
        <taxon>Hydroidolina</taxon>
        <taxon>Leptothecata</taxon>
        <taxon>Obeliida</taxon>
        <taxon>Clytiidae</taxon>
        <taxon>Clytia</taxon>
    </lineage>
</organism>
<keyword evidence="1" id="KW-0862">Zinc</keyword>
<dbReference type="InterPro" id="IPR029309">
    <property type="entry name" value="CaRF"/>
</dbReference>
<sequence length="1281" mass="145958">MDAAFEAMKIRMNKISMDNPQESEETVIDSGVVAAIQNECVPIEADLVEFEFLPELSEEVATEERPIKIADYIAFRSYDLFNETFKGYQKSSMAAFCTAANSRNFSQCTTLKEILDEPKKEKLEKGTGCGYPFIRWEVGTGELPIPFLGFPFIIVGNSRYMCSQGKDINVSTKDKVRQKRLSMGETVYTRNLARPTKKMGCPVRMVCKKLFVFPDFIINKDTRKNRTSISAKLRKCFDEYSKAVEEGNCPADQNLGYLLYVTKFPKPNNHQFHLEFSNTLNVNNENTNEDQEHENCQKLCMGAKFDTVKDMESALRKYKMDNNTRLYSDIKEVVLLEPKGPLIYKSITYKCMHVVSVPHKKKKNRRTFKQGCEMHIRFGVSEDGSQLVVKSMSEEHNHEINEETIVKEALHPDLCVYVSKLVWQDLHISIDDVKAKLEDYVLSVMFKGQQPPPRTRRQYFPSKKQVRYFMAKAKTSLNISPEAQQKLESLMERLKEARSDEKMVSNFHVQNVMSGFDLNNEESMEEDAASQSLGGLNEQNAKLLFCHQTPQQQRLMRRYNTQVIMTQISDLHSKIPFPLFCLYVQTNVDFQLVGEFICQANDHIMIEEGLQTIKEWNPGWNPKFVVVDFEDQQITAVENAFQGAFALVSDASREKAWHEWLDMESNGVVEFKEDVMKYLDAIAFSYSEETLNKAARELEESDVWKMSDKMRNWFQLNWLAQAKRWVAGYRPDDYLMAIHNDRTLSDELKMFKSIKLANKSAPLNDLIQQLIEHIVPVSKKQYELLNKDSFRLQNELYYIYPDIPNYLSNRPGKLTKHIYERLKIASTRNYYITEIHPGIFSVQGCEEPDDQLHTISYGDTTSYPSCDCEDWQRFKLPCVHLAAIFNSYPDWTWDMMSVPYRTNPIFQADWSVVSQDIRTDAPGLLIDVGTQTTGATLLPAYTPEFSLTRMNDSRRPAETPQVLANQCRGLLQQISKLQLAHHTRDSLYRLRSELKELVSIFSTAPKTKVVFPISSIPLSNKSRKQSGAQTVFEQYNVKLVTPKQVALSGKVSETTTVHTTEAVVSSHHHQHQTQQEMESDGDEVDGMYISTVSEEQIIEDQTTETLAHIPANTTSTTSTTTRKRVQSPSPFFKQQPSEKKTRLMTEDEILAASQSIAVKTTDPTENVLNATEMQFPANATLSTVIDGQTINISLDQVAAAMNNAKMATNAVEEAGDGGHSQEILTFTTNSSADISDESGAHVVENLVVAEDAGMVVAEETENENETISQQDQIKTDDESVK</sequence>
<evidence type="ECO:0000256" key="1">
    <source>
        <dbReference type="PROSITE-ProRule" id="PRU00325"/>
    </source>
</evidence>
<evidence type="ECO:0000313" key="5">
    <source>
        <dbReference type="Proteomes" id="UP000594262"/>
    </source>
</evidence>
<dbReference type="Proteomes" id="UP000594262">
    <property type="component" value="Unplaced"/>
</dbReference>
<dbReference type="EnsemblMetazoa" id="CLYHEMT015514.2">
    <property type="protein sequence ID" value="CLYHEMP015514.2"/>
    <property type="gene ID" value="CLYHEMG015514"/>
</dbReference>
<keyword evidence="1" id="KW-0479">Metal-binding</keyword>
<feature type="domain" description="SWIM-type" evidence="3">
    <location>
        <begin position="853"/>
        <end position="889"/>
    </location>
</feature>
<proteinExistence type="predicted"/>
<dbReference type="GO" id="GO:0008270">
    <property type="term" value="F:zinc ion binding"/>
    <property type="evidence" value="ECO:0007669"/>
    <property type="project" value="UniProtKB-KW"/>
</dbReference>
<feature type="region of interest" description="Disordered" evidence="2">
    <location>
        <begin position="1258"/>
        <end position="1281"/>
    </location>
</feature>
<accession>A0A7M6DLZ7</accession>
<dbReference type="PANTHER" id="PTHR47456">
    <property type="entry name" value="PHD-TYPE DOMAIN-CONTAINING PROTEIN"/>
    <property type="match status" value="1"/>
</dbReference>
<dbReference type="PROSITE" id="PS50966">
    <property type="entry name" value="ZF_SWIM"/>
    <property type="match status" value="1"/>
</dbReference>
<keyword evidence="1" id="KW-0863">Zinc-finger</keyword>
<evidence type="ECO:0000313" key="4">
    <source>
        <dbReference type="EnsemblMetazoa" id="CLYHEMP015514.2"/>
    </source>
</evidence>
<protein>
    <recommendedName>
        <fullName evidence="3">SWIM-type domain-containing protein</fullName>
    </recommendedName>
</protein>
<dbReference type="OrthoDB" id="5986742at2759"/>
<reference evidence="4" key="1">
    <citation type="submission" date="2021-01" db="UniProtKB">
        <authorList>
            <consortium name="EnsemblMetazoa"/>
        </authorList>
    </citation>
    <scope>IDENTIFICATION</scope>
</reference>
<dbReference type="GO" id="GO:0003700">
    <property type="term" value="F:DNA-binding transcription factor activity"/>
    <property type="evidence" value="ECO:0007669"/>
    <property type="project" value="InterPro"/>
</dbReference>
<dbReference type="Pfam" id="PF04434">
    <property type="entry name" value="SWIM"/>
    <property type="match status" value="1"/>
</dbReference>
<feature type="region of interest" description="Disordered" evidence="2">
    <location>
        <begin position="1113"/>
        <end position="1141"/>
    </location>
</feature>